<gene>
    <name evidence="10" type="primary">LOC114325103</name>
</gene>
<evidence type="ECO:0000256" key="2">
    <source>
        <dbReference type="ARBA" id="ARBA00022664"/>
    </source>
</evidence>
<dbReference type="GO" id="GO:0003723">
    <property type="term" value="F:RNA binding"/>
    <property type="evidence" value="ECO:0007669"/>
    <property type="project" value="InterPro"/>
</dbReference>
<keyword evidence="3" id="KW-0508">mRNA splicing</keyword>
<feature type="domain" description="G-patch" evidence="7">
    <location>
        <begin position="867"/>
        <end position="915"/>
    </location>
</feature>
<dbReference type="InterPro" id="IPR000061">
    <property type="entry name" value="Surp"/>
</dbReference>
<dbReference type="OrthoDB" id="4822at2759"/>
<dbReference type="SMART" id="SM00443">
    <property type="entry name" value="G_patch"/>
    <property type="match status" value="1"/>
</dbReference>
<accession>A0A6P7F1T7</accession>
<feature type="region of interest" description="Disordered" evidence="5">
    <location>
        <begin position="643"/>
        <end position="704"/>
    </location>
</feature>
<dbReference type="AlphaFoldDB" id="A0A6P7F1T7"/>
<dbReference type="GO" id="GO:0008380">
    <property type="term" value="P:RNA splicing"/>
    <property type="evidence" value="ECO:0007669"/>
    <property type="project" value="UniProtKB-KW"/>
</dbReference>
<feature type="compositionally biased region" description="Basic and acidic residues" evidence="5">
    <location>
        <begin position="167"/>
        <end position="184"/>
    </location>
</feature>
<dbReference type="InParanoid" id="A0A6P7F1T7"/>
<feature type="compositionally biased region" description="Basic and acidic residues" evidence="5">
    <location>
        <begin position="191"/>
        <end position="205"/>
    </location>
</feature>
<evidence type="ECO:0000313" key="8">
    <source>
        <dbReference type="EnsemblMetazoa" id="XP_028128842.1"/>
    </source>
</evidence>
<reference evidence="8" key="2">
    <citation type="submission" date="2025-05" db="UniProtKB">
        <authorList>
            <consortium name="EnsemblMetazoa"/>
        </authorList>
    </citation>
    <scope>IDENTIFICATION</scope>
</reference>
<dbReference type="GO" id="GO:0006397">
    <property type="term" value="P:mRNA processing"/>
    <property type="evidence" value="ECO:0007669"/>
    <property type="project" value="UniProtKB-KW"/>
</dbReference>
<feature type="domain" description="SURP motif" evidence="6">
    <location>
        <begin position="581"/>
        <end position="624"/>
    </location>
</feature>
<dbReference type="InterPro" id="IPR000467">
    <property type="entry name" value="G_patch_dom"/>
</dbReference>
<dbReference type="Pfam" id="PF01805">
    <property type="entry name" value="Surp"/>
    <property type="match status" value="1"/>
</dbReference>
<sequence length="948" mass="106107">MSNIPAFAQMSPQEKVIDRKKKELQAKLAIHLNKLQAKISRHDRFAQMSQQEKVIEQKKREIQAKLEAKQASKVDTKVKADSSSNEHRRIHALDKYKDETGQYVFVASSKPASKQIAKSTDLNTNGQQEVKNTFFNDGSFLNQFKQMKEAKKTDSKLKYYGSSKLKGKIEKSSSDDRNKLDRQSSHHRSPSPKDRQPKRVSRFDKLSNFEPKITISTAFSSALAQAQAQEPQQPTYEITSINISTQDVTGQPLLKNVLPAQTVTFQTIPEQTAITETVISASPVLLNIPPPQLVQGSNTLVLSQAPPTQNVLVSAPILTTVNLPPSLVTANLTPVPAPCGVSTVELANIPPPNPIQIQNIPQPEPLNALTIPQPAPIQVQNIPTPTSLHLNKIPTPKPLDLLSIPTPCEDGGIPADFLKNIPPPNKSIPPPLIHENQILLQQSHTGTATITVPSTQNVLIHTIPQSNSLDSVQPAFSSVTVALPVVVGQVTTAPAVPNNIPSLMAQPVLPPPGMVNVNVTCPPPLFNAPQVQTFLNQPPPMANQMPVLNIPPPGSIQMLEPVHLFKDITTVFPPGTPEYEAMASLGRMVAECGDTFEDVVRQRKEQDPRLWFLFDKESEAYKLYRKFVDQVKREIMAAEQRNVRPEDKYEPEMALEEDGGNMTEEREGKERNANEKNSDRKRKRKSRWGNQEANVPPPTLVFTPPMRTMPVMNFVPPPPANTEPVLLSKITRNDPGLIQYALNTYRTATLSEEDWKKAEENYKVSLLYQDVLKKQEEAKRLKLAGHNKYEYDSDEETDGGTWEHKQREKEMMTTQSWAEELTKRAEGKHHIGDFLPPDEFKKFMEKVSGKGQQPLSESDYKEFQLKEDNIGFKMLQKLGWSQGEGLGSGGMGIVEPINKGPARAHIHKGLGVDGSQEDEDEYQTYRKRMMLAYRFRPNPFNNPRRPYY</sequence>
<dbReference type="InterPro" id="IPR040169">
    <property type="entry name" value="SUGP1/2"/>
</dbReference>
<keyword evidence="2" id="KW-0507">mRNA processing</keyword>
<reference evidence="10" key="1">
    <citation type="submission" date="2025-04" db="UniProtKB">
        <authorList>
            <consortium name="RefSeq"/>
        </authorList>
    </citation>
    <scope>IDENTIFICATION</scope>
    <source>
        <tissue evidence="10">Whole insect</tissue>
    </source>
</reference>
<protein>
    <submittedName>
        <fullName evidence="10">Uncharacterized protein LOC114325103 isoform X1</fullName>
    </submittedName>
</protein>
<dbReference type="Proteomes" id="UP001652700">
    <property type="component" value="Unplaced"/>
</dbReference>
<keyword evidence="4" id="KW-0539">Nucleus</keyword>
<dbReference type="SUPFAM" id="SSF109905">
    <property type="entry name" value="Surp module (SWAP domain)"/>
    <property type="match status" value="1"/>
</dbReference>
<dbReference type="PROSITE" id="PS50128">
    <property type="entry name" value="SURP"/>
    <property type="match status" value="1"/>
</dbReference>
<feature type="compositionally biased region" description="Basic and acidic residues" evidence="5">
    <location>
        <begin position="663"/>
        <end position="678"/>
    </location>
</feature>
<comment type="subcellular location">
    <subcellularLocation>
        <location evidence="1">Nucleus</location>
    </subcellularLocation>
</comment>
<evidence type="ECO:0000256" key="5">
    <source>
        <dbReference type="SAM" id="MobiDB-lite"/>
    </source>
</evidence>
<feature type="region of interest" description="Disordered" evidence="5">
    <location>
        <begin position="166"/>
        <end position="205"/>
    </location>
</feature>
<dbReference type="KEGG" id="dvv:114325103"/>
<dbReference type="PANTHER" id="PTHR23340:SF0">
    <property type="entry name" value="SURP AND G-PATCH DOMAIN-CONTAINING PROTEIN 1 ISOFORM X1"/>
    <property type="match status" value="1"/>
</dbReference>
<dbReference type="PANTHER" id="PTHR23340">
    <property type="entry name" value="ARGININE/SERINE RICH SPLICING FACTOR SF4/14"/>
    <property type="match status" value="1"/>
</dbReference>
<dbReference type="RefSeq" id="XP_028128842.1">
    <property type="nucleotide sequence ID" value="XM_028273041.1"/>
</dbReference>
<name>A0A6P7F1T7_DIAVI</name>
<evidence type="ECO:0000313" key="9">
    <source>
        <dbReference type="Proteomes" id="UP001652700"/>
    </source>
</evidence>
<dbReference type="InterPro" id="IPR035967">
    <property type="entry name" value="SWAP/Surp_sf"/>
</dbReference>
<feature type="compositionally biased region" description="Basic and acidic residues" evidence="5">
    <location>
        <begin position="801"/>
        <end position="811"/>
    </location>
</feature>
<evidence type="ECO:0000259" key="6">
    <source>
        <dbReference type="PROSITE" id="PS50128"/>
    </source>
</evidence>
<evidence type="ECO:0000256" key="3">
    <source>
        <dbReference type="ARBA" id="ARBA00023187"/>
    </source>
</evidence>
<dbReference type="GeneID" id="114325103"/>
<dbReference type="SMART" id="SM00648">
    <property type="entry name" value="SWAP"/>
    <property type="match status" value="1"/>
</dbReference>
<keyword evidence="9" id="KW-1185">Reference proteome</keyword>
<dbReference type="Pfam" id="PF01585">
    <property type="entry name" value="G-patch"/>
    <property type="match status" value="1"/>
</dbReference>
<organism evidence="10">
    <name type="scientific">Diabrotica virgifera virgifera</name>
    <name type="common">western corn rootworm</name>
    <dbReference type="NCBI Taxonomy" id="50390"/>
    <lineage>
        <taxon>Eukaryota</taxon>
        <taxon>Metazoa</taxon>
        <taxon>Ecdysozoa</taxon>
        <taxon>Arthropoda</taxon>
        <taxon>Hexapoda</taxon>
        <taxon>Insecta</taxon>
        <taxon>Pterygota</taxon>
        <taxon>Neoptera</taxon>
        <taxon>Endopterygota</taxon>
        <taxon>Coleoptera</taxon>
        <taxon>Polyphaga</taxon>
        <taxon>Cucujiformia</taxon>
        <taxon>Chrysomeloidea</taxon>
        <taxon>Chrysomelidae</taxon>
        <taxon>Galerucinae</taxon>
        <taxon>Diabroticina</taxon>
        <taxon>Diabroticites</taxon>
        <taxon>Diabrotica</taxon>
    </lineage>
</organism>
<dbReference type="GO" id="GO:0005654">
    <property type="term" value="C:nucleoplasm"/>
    <property type="evidence" value="ECO:0007669"/>
    <property type="project" value="TreeGrafter"/>
</dbReference>
<dbReference type="Gene3D" id="1.10.10.790">
    <property type="entry name" value="Surp module"/>
    <property type="match status" value="1"/>
</dbReference>
<proteinExistence type="predicted"/>
<evidence type="ECO:0000313" key="10">
    <source>
        <dbReference type="RefSeq" id="XP_028128842.1"/>
    </source>
</evidence>
<evidence type="ECO:0000256" key="1">
    <source>
        <dbReference type="ARBA" id="ARBA00004123"/>
    </source>
</evidence>
<feature type="region of interest" description="Disordered" evidence="5">
    <location>
        <begin position="67"/>
        <end position="87"/>
    </location>
</feature>
<evidence type="ECO:0000256" key="4">
    <source>
        <dbReference type="ARBA" id="ARBA00023242"/>
    </source>
</evidence>
<feature type="region of interest" description="Disordered" evidence="5">
    <location>
        <begin position="791"/>
        <end position="816"/>
    </location>
</feature>
<evidence type="ECO:0000259" key="7">
    <source>
        <dbReference type="PROSITE" id="PS50174"/>
    </source>
</evidence>
<dbReference type="EnsemblMetazoa" id="XM_028273041.2">
    <property type="protein sequence ID" value="XP_028128842.1"/>
    <property type="gene ID" value="LOC114325103"/>
</dbReference>
<dbReference type="PROSITE" id="PS50174">
    <property type="entry name" value="G_PATCH"/>
    <property type="match status" value="1"/>
</dbReference>